<dbReference type="SUPFAM" id="SSF51206">
    <property type="entry name" value="cAMP-binding domain-like"/>
    <property type="match status" value="1"/>
</dbReference>
<evidence type="ECO:0000256" key="1">
    <source>
        <dbReference type="SAM" id="Phobius"/>
    </source>
</evidence>
<reference evidence="3" key="1">
    <citation type="journal article" date="2023" name="Insect Mol. Biol.">
        <title>Genome sequencing provides insights into the evolution of gene families encoding plant cell wall-degrading enzymes in longhorned beetles.</title>
        <authorList>
            <person name="Shin N.R."/>
            <person name="Okamura Y."/>
            <person name="Kirsch R."/>
            <person name="Pauchet Y."/>
        </authorList>
    </citation>
    <scope>NUCLEOTIDE SEQUENCE</scope>
    <source>
        <strain evidence="3">RBIC_L_NR</strain>
    </source>
</reference>
<dbReference type="CDD" id="cd00038">
    <property type="entry name" value="CAP_ED"/>
    <property type="match status" value="1"/>
</dbReference>
<dbReference type="PANTHER" id="PTHR45689:SF14">
    <property type="entry name" value="CYCLIC NUCLEOTIDE-GATED CATION CHANNEL SUBUNIT A-LIKE PROTEIN"/>
    <property type="match status" value="1"/>
</dbReference>
<dbReference type="InterPro" id="IPR051413">
    <property type="entry name" value="K/Na_HCN_channel"/>
</dbReference>
<dbReference type="PROSITE" id="PS50042">
    <property type="entry name" value="CNMP_BINDING_3"/>
    <property type="match status" value="1"/>
</dbReference>
<dbReference type="InterPro" id="IPR018488">
    <property type="entry name" value="cNMP-bd_CS"/>
</dbReference>
<organism evidence="3 4">
    <name type="scientific">Rhamnusium bicolor</name>
    <dbReference type="NCBI Taxonomy" id="1586634"/>
    <lineage>
        <taxon>Eukaryota</taxon>
        <taxon>Metazoa</taxon>
        <taxon>Ecdysozoa</taxon>
        <taxon>Arthropoda</taxon>
        <taxon>Hexapoda</taxon>
        <taxon>Insecta</taxon>
        <taxon>Pterygota</taxon>
        <taxon>Neoptera</taxon>
        <taxon>Endopterygota</taxon>
        <taxon>Coleoptera</taxon>
        <taxon>Polyphaga</taxon>
        <taxon>Cucujiformia</taxon>
        <taxon>Chrysomeloidea</taxon>
        <taxon>Cerambycidae</taxon>
        <taxon>Lepturinae</taxon>
        <taxon>Rhagiini</taxon>
        <taxon>Rhamnusium</taxon>
    </lineage>
</organism>
<protein>
    <recommendedName>
        <fullName evidence="2">Cyclic nucleotide-binding domain-containing protein</fullName>
    </recommendedName>
</protein>
<evidence type="ECO:0000313" key="4">
    <source>
        <dbReference type="Proteomes" id="UP001162156"/>
    </source>
</evidence>
<dbReference type="InterPro" id="IPR014710">
    <property type="entry name" value="RmlC-like_jellyroll"/>
</dbReference>
<keyword evidence="4" id="KW-1185">Reference proteome</keyword>
<feature type="transmembrane region" description="Helical" evidence="1">
    <location>
        <begin position="73"/>
        <end position="93"/>
    </location>
</feature>
<feature type="transmembrane region" description="Helical" evidence="1">
    <location>
        <begin position="200"/>
        <end position="226"/>
    </location>
</feature>
<evidence type="ECO:0000259" key="2">
    <source>
        <dbReference type="PROSITE" id="PS50042"/>
    </source>
</evidence>
<dbReference type="GO" id="GO:0035725">
    <property type="term" value="P:sodium ion transmembrane transport"/>
    <property type="evidence" value="ECO:0007669"/>
    <property type="project" value="TreeGrafter"/>
</dbReference>
<dbReference type="PANTHER" id="PTHR45689">
    <property type="entry name" value="I[[H]] CHANNEL, ISOFORM E"/>
    <property type="match status" value="1"/>
</dbReference>
<dbReference type="Proteomes" id="UP001162156">
    <property type="component" value="Unassembled WGS sequence"/>
</dbReference>
<dbReference type="AlphaFoldDB" id="A0AAV8WRI8"/>
<feature type="transmembrane region" description="Helical" evidence="1">
    <location>
        <begin position="114"/>
        <end position="139"/>
    </location>
</feature>
<dbReference type="InterPro" id="IPR018490">
    <property type="entry name" value="cNMP-bd_dom_sf"/>
</dbReference>
<dbReference type="GO" id="GO:0003254">
    <property type="term" value="P:regulation of membrane depolarization"/>
    <property type="evidence" value="ECO:0007669"/>
    <property type="project" value="TreeGrafter"/>
</dbReference>
<keyword evidence="1" id="KW-1133">Transmembrane helix</keyword>
<gene>
    <name evidence="3" type="ORF">NQ314_019092</name>
</gene>
<feature type="domain" description="Cyclic nucleotide-binding" evidence="2">
    <location>
        <begin position="303"/>
        <end position="420"/>
    </location>
</feature>
<keyword evidence="1" id="KW-0472">Membrane</keyword>
<feature type="transmembrane region" description="Helical" evidence="1">
    <location>
        <begin position="6"/>
        <end position="29"/>
    </location>
</feature>
<proteinExistence type="predicted"/>
<evidence type="ECO:0000313" key="3">
    <source>
        <dbReference type="EMBL" id="KAJ8928361.1"/>
    </source>
</evidence>
<dbReference type="Pfam" id="PF00027">
    <property type="entry name" value="cNMP_binding"/>
    <property type="match status" value="1"/>
</dbReference>
<dbReference type="Gene3D" id="1.10.287.630">
    <property type="entry name" value="Helix hairpin bin"/>
    <property type="match status" value="1"/>
</dbReference>
<comment type="caution">
    <text evidence="3">The sequence shown here is derived from an EMBL/GenBank/DDBJ whole genome shotgun (WGS) entry which is preliminary data.</text>
</comment>
<dbReference type="GO" id="GO:0005249">
    <property type="term" value="F:voltage-gated potassium channel activity"/>
    <property type="evidence" value="ECO:0007669"/>
    <property type="project" value="TreeGrafter"/>
</dbReference>
<sequence>MEYYKAYTILMDCCCWIDIGVNFLTGFVVKKSASVELRPAKIARKYASSAYFICDVLSSIPKCALYYDYTMFIIDIVWVHGLIMFFNLLKIVRSVSLITCLDGTARYFRSTSKGALFLFYAIIISLGTIHWMACLQVAIPKLVRYHFSVEPQEEFVSWLYINEFKNASMSTRYVHSLFKSSAFILGIRLPFYNIMLIEDFVVAIVSYLIGKILIGTVWIMLAGAILRSRSMEIKLLQVINELDEYMRKKQMPLNLKAKISQYYDFKYNKLYFREDSVLNLLSKNIKTDINIHIYKSLINNVSLFSYLSPQEVNYVLGYLEPEIYLPNDIIILSGNPGEAMYFLSCGTVAVYTRSGKEICHLQDGSHFGEIALILKSGGYNATVRAIEPSQVYKLSRKHFEMTLRKNKKVLKRLITIAETRLNQSVEIEEQYKRQLFKEHYASRS</sequence>
<dbReference type="Gene3D" id="2.60.120.10">
    <property type="entry name" value="Jelly Rolls"/>
    <property type="match status" value="1"/>
</dbReference>
<accession>A0AAV8WRI8</accession>
<name>A0AAV8WRI8_9CUCU</name>
<dbReference type="InterPro" id="IPR000595">
    <property type="entry name" value="cNMP-bd_dom"/>
</dbReference>
<dbReference type="EMBL" id="JANEYF010005386">
    <property type="protein sequence ID" value="KAJ8928361.1"/>
    <property type="molecule type" value="Genomic_DNA"/>
</dbReference>
<keyword evidence="1" id="KW-0812">Transmembrane</keyword>
<dbReference type="PROSITE" id="PS00888">
    <property type="entry name" value="CNMP_BINDING_1"/>
    <property type="match status" value="1"/>
</dbReference>
<dbReference type="SMART" id="SM00100">
    <property type="entry name" value="cNMP"/>
    <property type="match status" value="1"/>
</dbReference>
<dbReference type="GO" id="GO:0098855">
    <property type="term" value="C:HCN channel complex"/>
    <property type="evidence" value="ECO:0007669"/>
    <property type="project" value="TreeGrafter"/>
</dbReference>